<feature type="coiled-coil region" evidence="1">
    <location>
        <begin position="42"/>
        <end position="69"/>
    </location>
</feature>
<keyword evidence="1" id="KW-0175">Coiled coil</keyword>
<keyword evidence="3" id="KW-0255">Endonuclease</keyword>
<feature type="compositionally biased region" description="Polar residues" evidence="2">
    <location>
        <begin position="230"/>
        <end position="242"/>
    </location>
</feature>
<keyword evidence="3" id="KW-0695">RNA-directed DNA polymerase</keyword>
<dbReference type="AlphaFoldDB" id="A0A0L7LNA7"/>
<evidence type="ECO:0000313" key="3">
    <source>
        <dbReference type="EMBL" id="KOB76839.1"/>
    </source>
</evidence>
<organism evidence="3 4">
    <name type="scientific">Operophtera brumata</name>
    <name type="common">Winter moth</name>
    <name type="synonym">Phalaena brumata</name>
    <dbReference type="NCBI Taxonomy" id="104452"/>
    <lineage>
        <taxon>Eukaryota</taxon>
        <taxon>Metazoa</taxon>
        <taxon>Ecdysozoa</taxon>
        <taxon>Arthropoda</taxon>
        <taxon>Hexapoda</taxon>
        <taxon>Insecta</taxon>
        <taxon>Pterygota</taxon>
        <taxon>Neoptera</taxon>
        <taxon>Endopterygota</taxon>
        <taxon>Lepidoptera</taxon>
        <taxon>Glossata</taxon>
        <taxon>Ditrysia</taxon>
        <taxon>Geometroidea</taxon>
        <taxon>Geometridae</taxon>
        <taxon>Larentiinae</taxon>
        <taxon>Operophtera</taxon>
    </lineage>
</organism>
<comment type="caution">
    <text evidence="3">The sequence shown here is derived from an EMBL/GenBank/DDBJ whole genome shotgun (WGS) entry which is preliminary data.</text>
</comment>
<name>A0A0L7LNA7_OPEBR</name>
<reference evidence="3 4" key="1">
    <citation type="journal article" date="2015" name="Genome Biol. Evol.">
        <title>The genome of winter moth (Operophtera brumata) provides a genomic perspective on sexual dimorphism and phenology.</title>
        <authorList>
            <person name="Derks M.F."/>
            <person name="Smit S."/>
            <person name="Salis L."/>
            <person name="Schijlen E."/>
            <person name="Bossers A."/>
            <person name="Mateman C."/>
            <person name="Pijl A.S."/>
            <person name="de Ridder D."/>
            <person name="Groenen M.A."/>
            <person name="Visser M.E."/>
            <person name="Megens H.J."/>
        </authorList>
    </citation>
    <scope>NUCLEOTIDE SEQUENCE [LARGE SCALE GENOMIC DNA]</scope>
    <source>
        <strain evidence="3">WM2013NL</strain>
        <tissue evidence="3">Head and thorax</tissue>
    </source>
</reference>
<dbReference type="Gene3D" id="3.30.70.1820">
    <property type="entry name" value="L1 transposable element, RRM domain"/>
    <property type="match status" value="1"/>
</dbReference>
<gene>
    <name evidence="3" type="ORF">OBRU01_04525</name>
</gene>
<dbReference type="GO" id="GO:0003964">
    <property type="term" value="F:RNA-directed DNA polymerase activity"/>
    <property type="evidence" value="ECO:0007669"/>
    <property type="project" value="UniProtKB-KW"/>
</dbReference>
<sequence length="242" mass="28165">MDANFEKLFVKIRIEMQLQTKEITENLMTKMDEKLQPLVEENCKLKQKVELLEKKVEILEREKKKNNLMIFGLEETERSSFALVEAVVQEINNLGVKLEIQEINKVQRVGQKQENGRARPITLTLTNSWKRIVILKNKKNSNKIYITEDFPKPILEIRRSLQQKLVAERNKGNYAYISYDKQVVKENKQNEKRKRSPTRSPQEGAAVSKINSKPVHKVSRANAFDLMRPRSNSLSTSTNAKK</sequence>
<evidence type="ECO:0000313" key="4">
    <source>
        <dbReference type="Proteomes" id="UP000037510"/>
    </source>
</evidence>
<keyword evidence="4" id="KW-1185">Reference proteome</keyword>
<evidence type="ECO:0000256" key="2">
    <source>
        <dbReference type="SAM" id="MobiDB-lite"/>
    </source>
</evidence>
<dbReference type="EMBL" id="JTDY01000511">
    <property type="protein sequence ID" value="KOB76839.1"/>
    <property type="molecule type" value="Genomic_DNA"/>
</dbReference>
<evidence type="ECO:0000256" key="1">
    <source>
        <dbReference type="SAM" id="Coils"/>
    </source>
</evidence>
<dbReference type="GO" id="GO:0004519">
    <property type="term" value="F:endonuclease activity"/>
    <property type="evidence" value="ECO:0007669"/>
    <property type="project" value="UniProtKB-KW"/>
</dbReference>
<protein>
    <submittedName>
        <fullName evidence="3">Endonuclease-reverse transcriptase</fullName>
    </submittedName>
</protein>
<keyword evidence="3" id="KW-0378">Hydrolase</keyword>
<feature type="region of interest" description="Disordered" evidence="2">
    <location>
        <begin position="186"/>
        <end position="242"/>
    </location>
</feature>
<keyword evidence="3" id="KW-0548">Nucleotidyltransferase</keyword>
<proteinExistence type="predicted"/>
<keyword evidence="3" id="KW-0808">Transferase</keyword>
<accession>A0A0L7LNA7</accession>
<keyword evidence="3" id="KW-0540">Nuclease</keyword>
<dbReference type="Proteomes" id="UP000037510">
    <property type="component" value="Unassembled WGS sequence"/>
</dbReference>